<name>A0ABV1LVQ4_9BURK</name>
<dbReference type="Pfam" id="PF00534">
    <property type="entry name" value="Glycos_transf_1"/>
    <property type="match status" value="1"/>
</dbReference>
<evidence type="ECO:0000313" key="2">
    <source>
        <dbReference type="EMBL" id="MEQ5843322.1"/>
    </source>
</evidence>
<dbReference type="InterPro" id="IPR001296">
    <property type="entry name" value="Glyco_trans_1"/>
</dbReference>
<gene>
    <name evidence="2" type="ORF">N0A02_28075</name>
</gene>
<accession>A0ABV1LVQ4</accession>
<feature type="domain" description="Glycosyl transferase family 1" evidence="1">
    <location>
        <begin position="44"/>
        <end position="187"/>
    </location>
</feature>
<evidence type="ECO:0000313" key="3">
    <source>
        <dbReference type="Proteomes" id="UP001469089"/>
    </source>
</evidence>
<sequence>MDSRFGLTGNEPATSWFHLGSDLPARQVDAVTDAPRLADVNLGSRNQTILMVGTIEPRKGHTQMLDALDQLWQREVACTLVIAGRQGWRVESFIDRLNKHPQAGKRLLWFPDINDSQLAQLYAGLDGLVMASEAEGFGLPLIEAAQYGMPLFVRDLPVFREVAGEHASYFIANNGLELAPQLDEWLSKLISGTAPASQAIKSLTWSASAERLKGLIERFEVTSTRS</sequence>
<proteinExistence type="predicted"/>
<comment type="caution">
    <text evidence="2">The sequence shown here is derived from an EMBL/GenBank/DDBJ whole genome shotgun (WGS) entry which is preliminary data.</text>
</comment>
<protein>
    <submittedName>
        <fullName evidence="2">Glycosyltransferase</fullName>
        <ecNumber evidence="2">2.4.-.-</ecNumber>
    </submittedName>
</protein>
<dbReference type="GO" id="GO:0016757">
    <property type="term" value="F:glycosyltransferase activity"/>
    <property type="evidence" value="ECO:0007669"/>
    <property type="project" value="UniProtKB-KW"/>
</dbReference>
<reference evidence="2 3" key="1">
    <citation type="journal article" date="2024" name="Chem. Sci.">
        <title>Discovery of a lagriamide polyketide by integrated genome mining, isotopic labeling, and untargeted metabolomics.</title>
        <authorList>
            <person name="Fergusson C.H."/>
            <person name="Saulog J."/>
            <person name="Paulo B.S."/>
            <person name="Wilson D.M."/>
            <person name="Liu D.Y."/>
            <person name="Morehouse N.J."/>
            <person name="Waterworth S."/>
            <person name="Barkei J."/>
            <person name="Gray C.A."/>
            <person name="Kwan J.C."/>
            <person name="Eustaquio A.S."/>
            <person name="Linington R.G."/>
        </authorList>
    </citation>
    <scope>NUCLEOTIDE SEQUENCE [LARGE SCALE GENOMIC DNA]</scope>
    <source>
        <strain evidence="2 3">RL17-338-BIF-B</strain>
    </source>
</reference>
<keyword evidence="2" id="KW-0808">Transferase</keyword>
<dbReference type="SUPFAM" id="SSF53756">
    <property type="entry name" value="UDP-Glycosyltransferase/glycogen phosphorylase"/>
    <property type="match status" value="1"/>
</dbReference>
<dbReference type="EMBL" id="JAOALG010000002">
    <property type="protein sequence ID" value="MEQ5843322.1"/>
    <property type="molecule type" value="Genomic_DNA"/>
</dbReference>
<dbReference type="PANTHER" id="PTHR46401">
    <property type="entry name" value="GLYCOSYLTRANSFERASE WBBK-RELATED"/>
    <property type="match status" value="1"/>
</dbReference>
<keyword evidence="2" id="KW-0328">Glycosyltransferase</keyword>
<dbReference type="PANTHER" id="PTHR46401:SF9">
    <property type="entry name" value="MANNOSYLTRANSFERASE A"/>
    <property type="match status" value="1"/>
</dbReference>
<keyword evidence="3" id="KW-1185">Reference proteome</keyword>
<dbReference type="Proteomes" id="UP001469089">
    <property type="component" value="Unassembled WGS sequence"/>
</dbReference>
<evidence type="ECO:0000259" key="1">
    <source>
        <dbReference type="Pfam" id="PF00534"/>
    </source>
</evidence>
<dbReference type="Gene3D" id="3.40.50.2000">
    <property type="entry name" value="Glycogen Phosphorylase B"/>
    <property type="match status" value="1"/>
</dbReference>
<dbReference type="EC" id="2.4.-.-" evidence="2"/>
<organism evidence="2 3">
    <name type="scientific">Paraburkholderia acidicola</name>
    <dbReference type="NCBI Taxonomy" id="1912599"/>
    <lineage>
        <taxon>Bacteria</taxon>
        <taxon>Pseudomonadati</taxon>
        <taxon>Pseudomonadota</taxon>
        <taxon>Betaproteobacteria</taxon>
        <taxon>Burkholderiales</taxon>
        <taxon>Burkholderiaceae</taxon>
        <taxon>Paraburkholderia</taxon>
    </lineage>
</organism>